<proteinExistence type="predicted"/>
<dbReference type="Proteomes" id="UP000051012">
    <property type="component" value="Unassembled WGS sequence"/>
</dbReference>
<sequence>MFMQKIQISIMLIILAATLKVSKASVDLPELDSIGRMPEITVMAPRYEYQDEAWLGMVEEVVVEARRFSNSKNGTISEGASPGMINASFSSKDMECNWMFFKYPTQLLMLLTFTFVILSIVYLSFYVYLAAKEVHHDRTEH</sequence>
<name>A0A0S7YCZ9_UNCT6</name>
<organism evidence="2 3">
    <name type="scientific">candidate division TA06 bacterium DG_78</name>
    <dbReference type="NCBI Taxonomy" id="1703772"/>
    <lineage>
        <taxon>Bacteria</taxon>
        <taxon>Bacteria division TA06</taxon>
    </lineage>
</organism>
<accession>A0A0S7YCZ9</accession>
<keyword evidence="1" id="KW-0472">Membrane</keyword>
<gene>
    <name evidence="2" type="ORF">AMJ52_07980</name>
</gene>
<keyword evidence="1" id="KW-0812">Transmembrane</keyword>
<evidence type="ECO:0000313" key="3">
    <source>
        <dbReference type="Proteomes" id="UP000051012"/>
    </source>
</evidence>
<dbReference type="AlphaFoldDB" id="A0A0S7YCZ9"/>
<evidence type="ECO:0000313" key="2">
    <source>
        <dbReference type="EMBL" id="KPJ71948.1"/>
    </source>
</evidence>
<dbReference type="EMBL" id="LJNI01000111">
    <property type="protein sequence ID" value="KPJ71948.1"/>
    <property type="molecule type" value="Genomic_DNA"/>
</dbReference>
<evidence type="ECO:0000256" key="1">
    <source>
        <dbReference type="SAM" id="Phobius"/>
    </source>
</evidence>
<feature type="transmembrane region" description="Helical" evidence="1">
    <location>
        <begin position="107"/>
        <end position="129"/>
    </location>
</feature>
<reference evidence="2 3" key="1">
    <citation type="journal article" date="2015" name="Microbiome">
        <title>Genomic resolution of linkages in carbon, nitrogen, and sulfur cycling among widespread estuary sediment bacteria.</title>
        <authorList>
            <person name="Baker B.J."/>
            <person name="Lazar C.S."/>
            <person name="Teske A.P."/>
            <person name="Dick G.J."/>
        </authorList>
    </citation>
    <scope>NUCLEOTIDE SEQUENCE [LARGE SCALE GENOMIC DNA]</scope>
    <source>
        <strain evidence="2">DG_78</strain>
    </source>
</reference>
<protein>
    <submittedName>
        <fullName evidence="2">Uncharacterized protein</fullName>
    </submittedName>
</protein>
<keyword evidence="1" id="KW-1133">Transmembrane helix</keyword>
<comment type="caution">
    <text evidence="2">The sequence shown here is derived from an EMBL/GenBank/DDBJ whole genome shotgun (WGS) entry which is preliminary data.</text>
</comment>